<proteinExistence type="predicted"/>
<feature type="non-terminal residue" evidence="1">
    <location>
        <position position="151"/>
    </location>
</feature>
<reference evidence="1" key="1">
    <citation type="submission" date="2018-05" db="EMBL/GenBank/DDBJ databases">
        <authorList>
            <person name="Lanie J.A."/>
            <person name="Ng W.-L."/>
            <person name="Kazmierczak K.M."/>
            <person name="Andrzejewski T.M."/>
            <person name="Davidsen T.M."/>
            <person name="Wayne K.J."/>
            <person name="Tettelin H."/>
            <person name="Glass J.I."/>
            <person name="Rusch D."/>
            <person name="Podicherti R."/>
            <person name="Tsui H.-C.T."/>
            <person name="Winkler M.E."/>
        </authorList>
    </citation>
    <scope>NUCLEOTIDE SEQUENCE</scope>
</reference>
<evidence type="ECO:0000313" key="1">
    <source>
        <dbReference type="EMBL" id="SVB06912.1"/>
    </source>
</evidence>
<dbReference type="EMBL" id="UINC01027526">
    <property type="protein sequence ID" value="SVB06912.1"/>
    <property type="molecule type" value="Genomic_DNA"/>
</dbReference>
<dbReference type="AlphaFoldDB" id="A0A382B0S7"/>
<name>A0A382B0S7_9ZZZZ</name>
<sequence>MKKIIVTLMITGSLYAQDDIILKSAGTDATKGILFQNSNADTLMDIDGDGLISIFGTSNKGAKLRLYGTNATYLELASSGNYTSSLTWNISAGGQETDNMFIGQGTGESITTGGGNMGLGYFALNKLTSGGYNVGIGRYALEKNTTGSNNV</sequence>
<organism evidence="1">
    <name type="scientific">marine metagenome</name>
    <dbReference type="NCBI Taxonomy" id="408172"/>
    <lineage>
        <taxon>unclassified sequences</taxon>
        <taxon>metagenomes</taxon>
        <taxon>ecological metagenomes</taxon>
    </lineage>
</organism>
<feature type="non-terminal residue" evidence="1">
    <location>
        <position position="1"/>
    </location>
</feature>
<gene>
    <name evidence="1" type="ORF">METZ01_LOCUS159766</name>
</gene>
<protein>
    <submittedName>
        <fullName evidence="1">Uncharacterized protein</fullName>
    </submittedName>
</protein>
<accession>A0A382B0S7</accession>